<name>A0A392RSD7_9FABA</name>
<dbReference type="Proteomes" id="UP000265520">
    <property type="component" value="Unassembled WGS sequence"/>
</dbReference>
<reference evidence="1 2" key="1">
    <citation type="journal article" date="2018" name="Front. Plant Sci.">
        <title>Red Clover (Trifolium pratense) and Zigzag Clover (T. medium) - A Picture of Genomic Similarities and Differences.</title>
        <authorList>
            <person name="Dluhosova J."/>
            <person name="Istvanek J."/>
            <person name="Nedelnik J."/>
            <person name="Repkova J."/>
        </authorList>
    </citation>
    <scope>NUCLEOTIDE SEQUENCE [LARGE SCALE GENOMIC DNA]</scope>
    <source>
        <strain evidence="2">cv. 10/8</strain>
        <tissue evidence="1">Leaf</tissue>
    </source>
</reference>
<feature type="non-terminal residue" evidence="1">
    <location>
        <position position="94"/>
    </location>
</feature>
<feature type="non-terminal residue" evidence="1">
    <location>
        <position position="1"/>
    </location>
</feature>
<accession>A0A392RSD7</accession>
<sequence length="94" mass="10537">KRKNTCRDLVVADPAPLAVMDITSKYISDETVSSFRGLIGVSSSGVENQVISEPVGEDELVTTVNSNPPHYFYMYSYLLQNFNLRLPFTEFEAL</sequence>
<dbReference type="EMBL" id="LXQA010268782">
    <property type="protein sequence ID" value="MCI39561.1"/>
    <property type="molecule type" value="Genomic_DNA"/>
</dbReference>
<comment type="caution">
    <text evidence="1">The sequence shown here is derived from an EMBL/GenBank/DDBJ whole genome shotgun (WGS) entry which is preliminary data.</text>
</comment>
<proteinExistence type="predicted"/>
<organism evidence="1 2">
    <name type="scientific">Trifolium medium</name>
    <dbReference type="NCBI Taxonomy" id="97028"/>
    <lineage>
        <taxon>Eukaryota</taxon>
        <taxon>Viridiplantae</taxon>
        <taxon>Streptophyta</taxon>
        <taxon>Embryophyta</taxon>
        <taxon>Tracheophyta</taxon>
        <taxon>Spermatophyta</taxon>
        <taxon>Magnoliopsida</taxon>
        <taxon>eudicotyledons</taxon>
        <taxon>Gunneridae</taxon>
        <taxon>Pentapetalae</taxon>
        <taxon>rosids</taxon>
        <taxon>fabids</taxon>
        <taxon>Fabales</taxon>
        <taxon>Fabaceae</taxon>
        <taxon>Papilionoideae</taxon>
        <taxon>50 kb inversion clade</taxon>
        <taxon>NPAAA clade</taxon>
        <taxon>Hologalegina</taxon>
        <taxon>IRL clade</taxon>
        <taxon>Trifolieae</taxon>
        <taxon>Trifolium</taxon>
    </lineage>
</organism>
<dbReference type="AlphaFoldDB" id="A0A392RSD7"/>
<keyword evidence="2" id="KW-1185">Reference proteome</keyword>
<evidence type="ECO:0000313" key="1">
    <source>
        <dbReference type="EMBL" id="MCI39561.1"/>
    </source>
</evidence>
<evidence type="ECO:0000313" key="2">
    <source>
        <dbReference type="Proteomes" id="UP000265520"/>
    </source>
</evidence>
<protein>
    <submittedName>
        <fullName evidence="1">Uncharacterized protein</fullName>
    </submittedName>
</protein>